<organism evidence="11 12">
    <name type="scientific">Niveibacterium umoris</name>
    <dbReference type="NCBI Taxonomy" id="1193620"/>
    <lineage>
        <taxon>Bacteria</taxon>
        <taxon>Pseudomonadati</taxon>
        <taxon>Pseudomonadota</taxon>
        <taxon>Betaproteobacteria</taxon>
        <taxon>Rhodocyclales</taxon>
        <taxon>Rhodocyclaceae</taxon>
        <taxon>Niveibacterium</taxon>
    </lineage>
</organism>
<reference evidence="11 12" key="1">
    <citation type="submission" date="2020-08" db="EMBL/GenBank/DDBJ databases">
        <title>Genomic Encyclopedia of Type Strains, Phase IV (KMG-IV): sequencing the most valuable type-strain genomes for metagenomic binning, comparative biology and taxonomic classification.</title>
        <authorList>
            <person name="Goeker M."/>
        </authorList>
    </citation>
    <scope>NUCLEOTIDE SEQUENCE [LARGE SCALE GENOMIC DNA]</scope>
    <source>
        <strain evidence="11 12">DSM 106739</strain>
    </source>
</reference>
<dbReference type="Proteomes" id="UP000561045">
    <property type="component" value="Unassembled WGS sequence"/>
</dbReference>
<comment type="caution">
    <text evidence="11">The sequence shown here is derived from an EMBL/GenBank/DDBJ whole genome shotgun (WGS) entry which is preliminary data.</text>
</comment>
<dbReference type="CDD" id="cd06578">
    <property type="entry name" value="HemD"/>
    <property type="match status" value="1"/>
</dbReference>
<dbReference type="EMBL" id="JACIET010000001">
    <property type="protein sequence ID" value="MBB4012916.1"/>
    <property type="molecule type" value="Genomic_DNA"/>
</dbReference>
<evidence type="ECO:0000256" key="6">
    <source>
        <dbReference type="ARBA" id="ARBA00037589"/>
    </source>
</evidence>
<protein>
    <recommendedName>
        <fullName evidence="7 9">Uroporphyrinogen-III synthase</fullName>
        <ecNumber evidence="3 9">4.2.1.75</ecNumber>
    </recommendedName>
</protein>
<comment type="catalytic activity">
    <reaction evidence="8 9">
        <text>hydroxymethylbilane = uroporphyrinogen III + H2O</text>
        <dbReference type="Rhea" id="RHEA:18965"/>
        <dbReference type="ChEBI" id="CHEBI:15377"/>
        <dbReference type="ChEBI" id="CHEBI:57308"/>
        <dbReference type="ChEBI" id="CHEBI:57845"/>
        <dbReference type="EC" id="4.2.1.75"/>
    </reaction>
</comment>
<comment type="similarity">
    <text evidence="2 9">Belongs to the uroporphyrinogen-III synthase family.</text>
</comment>
<evidence type="ECO:0000256" key="1">
    <source>
        <dbReference type="ARBA" id="ARBA00004772"/>
    </source>
</evidence>
<dbReference type="RefSeq" id="WP_183634680.1">
    <property type="nucleotide sequence ID" value="NZ_BAABLE010000011.1"/>
</dbReference>
<keyword evidence="12" id="KW-1185">Reference proteome</keyword>
<evidence type="ECO:0000313" key="12">
    <source>
        <dbReference type="Proteomes" id="UP000561045"/>
    </source>
</evidence>
<dbReference type="GO" id="GO:0004852">
    <property type="term" value="F:uroporphyrinogen-III synthase activity"/>
    <property type="evidence" value="ECO:0007669"/>
    <property type="project" value="UniProtKB-UniRule"/>
</dbReference>
<dbReference type="AlphaFoldDB" id="A0A840BQ03"/>
<proteinExistence type="inferred from homology"/>
<evidence type="ECO:0000313" key="11">
    <source>
        <dbReference type="EMBL" id="MBB4012916.1"/>
    </source>
</evidence>
<dbReference type="EC" id="4.2.1.75" evidence="3 9"/>
<evidence type="ECO:0000256" key="7">
    <source>
        <dbReference type="ARBA" id="ARBA00040167"/>
    </source>
</evidence>
<evidence type="ECO:0000256" key="5">
    <source>
        <dbReference type="ARBA" id="ARBA00023244"/>
    </source>
</evidence>
<comment type="function">
    <text evidence="6 9">Catalyzes cyclization of the linear tetrapyrrole, hydroxymethylbilane, to the macrocyclic uroporphyrinogen III.</text>
</comment>
<dbReference type="UniPathway" id="UPA00251">
    <property type="reaction ID" value="UER00320"/>
</dbReference>
<keyword evidence="5 9" id="KW-0627">Porphyrin biosynthesis</keyword>
<comment type="pathway">
    <text evidence="1 9">Porphyrin-containing compound metabolism; protoporphyrin-IX biosynthesis; coproporphyrinogen-III from 5-aminolevulinate: step 3/4.</text>
</comment>
<keyword evidence="4 9" id="KW-0456">Lyase</keyword>
<dbReference type="InterPro" id="IPR039793">
    <property type="entry name" value="UROS/Hem4"/>
</dbReference>
<evidence type="ECO:0000256" key="3">
    <source>
        <dbReference type="ARBA" id="ARBA00013109"/>
    </source>
</evidence>
<evidence type="ECO:0000256" key="9">
    <source>
        <dbReference type="RuleBase" id="RU366031"/>
    </source>
</evidence>
<evidence type="ECO:0000256" key="2">
    <source>
        <dbReference type="ARBA" id="ARBA00008133"/>
    </source>
</evidence>
<dbReference type="Gene3D" id="3.40.50.10090">
    <property type="match status" value="2"/>
</dbReference>
<dbReference type="GO" id="GO:0006780">
    <property type="term" value="P:uroporphyrinogen III biosynthetic process"/>
    <property type="evidence" value="ECO:0007669"/>
    <property type="project" value="UniProtKB-UniRule"/>
</dbReference>
<dbReference type="SUPFAM" id="SSF69618">
    <property type="entry name" value="HemD-like"/>
    <property type="match status" value="1"/>
</dbReference>
<evidence type="ECO:0000256" key="4">
    <source>
        <dbReference type="ARBA" id="ARBA00023239"/>
    </source>
</evidence>
<name>A0A840BQ03_9RHOO</name>
<dbReference type="PANTHER" id="PTHR38042">
    <property type="entry name" value="UROPORPHYRINOGEN-III SYNTHASE, CHLOROPLASTIC"/>
    <property type="match status" value="1"/>
</dbReference>
<dbReference type="Pfam" id="PF02602">
    <property type="entry name" value="HEM4"/>
    <property type="match status" value="1"/>
</dbReference>
<gene>
    <name evidence="11" type="ORF">GGR36_002224</name>
</gene>
<sequence>MGALAGRTIAVTRPVAQAAALNEAIRVAGGTPFALPLIGIEPIRDEAGFAAIAAQLDDFALVFFVSANAVEHGLAGLRRHRAWPPGPPVATVGPGSASALRAAGFDQVIVPQERYDSEGVLALPAFAADVVAGRRVLILRGDGGRELLADALAARGARPLCFTCYRRVLPPVDVAALLAARRAGRLHALTLSSSEAVRHLAGCLRAQGGGTLFDTPVFAPHPRVAECARDEGFRAVTLTPAADAGLVAGLCAYFEGAA</sequence>
<evidence type="ECO:0000259" key="10">
    <source>
        <dbReference type="Pfam" id="PF02602"/>
    </source>
</evidence>
<dbReference type="PANTHER" id="PTHR38042:SF1">
    <property type="entry name" value="UROPORPHYRINOGEN-III SYNTHASE, CHLOROPLASTIC"/>
    <property type="match status" value="1"/>
</dbReference>
<evidence type="ECO:0000256" key="8">
    <source>
        <dbReference type="ARBA" id="ARBA00048617"/>
    </source>
</evidence>
<accession>A0A840BQ03</accession>
<dbReference type="GO" id="GO:0006782">
    <property type="term" value="P:protoporphyrinogen IX biosynthetic process"/>
    <property type="evidence" value="ECO:0007669"/>
    <property type="project" value="UniProtKB-UniRule"/>
</dbReference>
<dbReference type="InterPro" id="IPR003754">
    <property type="entry name" value="4pyrrol_synth_uPrphyn_synth"/>
</dbReference>
<dbReference type="InterPro" id="IPR036108">
    <property type="entry name" value="4pyrrol_syn_uPrphyn_synt_sf"/>
</dbReference>
<feature type="domain" description="Tetrapyrrole biosynthesis uroporphyrinogen III synthase" evidence="10">
    <location>
        <begin position="20"/>
        <end position="237"/>
    </location>
</feature>